<feature type="domain" description="SPOR" evidence="1">
    <location>
        <begin position="335"/>
        <end position="418"/>
    </location>
</feature>
<dbReference type="InterPro" id="IPR011990">
    <property type="entry name" value="TPR-like_helical_dom_sf"/>
</dbReference>
<name>A0A562KQE9_SPHWJ</name>
<keyword evidence="3" id="KW-1185">Reference proteome</keyword>
<dbReference type="PROSITE" id="PS51257">
    <property type="entry name" value="PROKAR_LIPOPROTEIN"/>
    <property type="match status" value="1"/>
</dbReference>
<sequence length="438" mass="45829">MKRSAFGKAAASSLIVAVTMVGCTGAAFRPSMATVKQKDDAGKQALAAEKAIARREADRAIRAAEEAVRLKPDNAAYRQLLGLAYVAGGRFASAETALSDAMTLGNRDSRTVVNLVLVRIALGRNDAAQALLAANADKVPAADYGLAMAMAGNAPEGVRILSEAIHDPSATARTRQNLAYAYALAGRWKDARLVVGMDLDPQAANQRITQWAAVAAPELAPLRVASLIGVSMAGDDAGQPVALALAPEAAPVADAPVQMASYEMDVPRHVAEELIETADSAPIGAADAIPVRIAVSSTPGVSHRDSMPRNIPAQTASRKTAFPVMQKVALIRPVDNGASNWVVQLGAYDSAAVAREKWMSMSRSNGMLAAFPVMASQATINGTVFHRLAIKGFASRADAVALCRSIRLGKGQCFVREGAPNAAPLRWAAAKGRQFASR</sequence>
<organism evidence="2 3">
    <name type="scientific">Sphingobium wenxiniae (strain DSM 21828 / CGMCC 1.7748 / JZ-1)</name>
    <dbReference type="NCBI Taxonomy" id="595605"/>
    <lineage>
        <taxon>Bacteria</taxon>
        <taxon>Pseudomonadati</taxon>
        <taxon>Pseudomonadota</taxon>
        <taxon>Alphaproteobacteria</taxon>
        <taxon>Sphingomonadales</taxon>
        <taxon>Sphingomonadaceae</taxon>
        <taxon>Sphingobium</taxon>
    </lineage>
</organism>
<dbReference type="PROSITE" id="PS51724">
    <property type="entry name" value="SPOR"/>
    <property type="match status" value="1"/>
</dbReference>
<protein>
    <submittedName>
        <fullName evidence="2">Sporulation related protein</fullName>
    </submittedName>
</protein>
<gene>
    <name evidence="2" type="ORF">IQ35_00217</name>
</gene>
<dbReference type="Proteomes" id="UP000316624">
    <property type="component" value="Unassembled WGS sequence"/>
</dbReference>
<dbReference type="SUPFAM" id="SSF48452">
    <property type="entry name" value="TPR-like"/>
    <property type="match status" value="1"/>
</dbReference>
<dbReference type="InterPro" id="IPR036680">
    <property type="entry name" value="SPOR-like_sf"/>
</dbReference>
<dbReference type="GO" id="GO:0042834">
    <property type="term" value="F:peptidoglycan binding"/>
    <property type="evidence" value="ECO:0007669"/>
    <property type="project" value="InterPro"/>
</dbReference>
<evidence type="ECO:0000259" key="1">
    <source>
        <dbReference type="PROSITE" id="PS51724"/>
    </source>
</evidence>
<dbReference type="RefSeq" id="WP_145071672.1">
    <property type="nucleotide sequence ID" value="NZ_JACIIY010000001.1"/>
</dbReference>
<dbReference type="InterPro" id="IPR007730">
    <property type="entry name" value="SPOR-like_dom"/>
</dbReference>
<dbReference type="Gene3D" id="1.25.40.10">
    <property type="entry name" value="Tetratricopeptide repeat domain"/>
    <property type="match status" value="1"/>
</dbReference>
<evidence type="ECO:0000313" key="3">
    <source>
        <dbReference type="Proteomes" id="UP000316624"/>
    </source>
</evidence>
<proteinExistence type="predicted"/>
<reference evidence="2 3" key="1">
    <citation type="journal article" date="2015" name="Stand. Genomic Sci.">
        <title>Genomic Encyclopedia of Bacterial and Archaeal Type Strains, Phase III: the genomes of soil and plant-associated and newly described type strains.</title>
        <authorList>
            <person name="Whitman W.B."/>
            <person name="Woyke T."/>
            <person name="Klenk H.P."/>
            <person name="Zhou Y."/>
            <person name="Lilburn T.G."/>
            <person name="Beck B.J."/>
            <person name="De Vos P."/>
            <person name="Vandamme P."/>
            <person name="Eisen J.A."/>
            <person name="Garrity G."/>
            <person name="Hugenholtz P."/>
            <person name="Kyrpides N.C."/>
        </authorList>
    </citation>
    <scope>NUCLEOTIDE SEQUENCE [LARGE SCALE GENOMIC DNA]</scope>
    <source>
        <strain evidence="2 3">CGMCC 1.7748</strain>
    </source>
</reference>
<comment type="caution">
    <text evidence="2">The sequence shown here is derived from an EMBL/GenBank/DDBJ whole genome shotgun (WGS) entry which is preliminary data.</text>
</comment>
<dbReference type="Pfam" id="PF05036">
    <property type="entry name" value="SPOR"/>
    <property type="match status" value="1"/>
</dbReference>
<accession>A0A562KQE9</accession>
<dbReference type="Gene3D" id="3.30.70.1070">
    <property type="entry name" value="Sporulation related repeat"/>
    <property type="match status" value="1"/>
</dbReference>
<evidence type="ECO:0000313" key="2">
    <source>
        <dbReference type="EMBL" id="TWH97620.1"/>
    </source>
</evidence>
<dbReference type="EMBL" id="VLKK01000001">
    <property type="protein sequence ID" value="TWH97620.1"/>
    <property type="molecule type" value="Genomic_DNA"/>
</dbReference>
<dbReference type="AlphaFoldDB" id="A0A562KQE9"/>